<dbReference type="AlphaFoldDB" id="A0A8D9G093"/>
<evidence type="ECO:0000313" key="3">
    <source>
        <dbReference type="Proteomes" id="UP000694005"/>
    </source>
</evidence>
<dbReference type="Pfam" id="PF13966">
    <property type="entry name" value="zf-RVT"/>
    <property type="match status" value="1"/>
</dbReference>
<reference evidence="2 3" key="1">
    <citation type="submission" date="2021-07" db="EMBL/GenBank/DDBJ databases">
        <authorList>
            <consortium name="Genoscope - CEA"/>
            <person name="William W."/>
        </authorList>
    </citation>
    <scope>NUCLEOTIDE SEQUENCE [LARGE SCALE GENOMIC DNA]</scope>
</reference>
<name>A0A8D9G093_BRACM</name>
<dbReference type="EMBL" id="LS974625">
    <property type="protein sequence ID" value="CAG7864540.1"/>
    <property type="molecule type" value="Genomic_DNA"/>
</dbReference>
<dbReference type="Proteomes" id="UP000694005">
    <property type="component" value="Chromosome A09"/>
</dbReference>
<gene>
    <name evidence="2" type="ORF">BRAPAZ1V2_A09P50070.2</name>
</gene>
<dbReference type="InterPro" id="IPR026960">
    <property type="entry name" value="RVT-Znf"/>
</dbReference>
<evidence type="ECO:0000313" key="2">
    <source>
        <dbReference type="EMBL" id="CAG7864540.1"/>
    </source>
</evidence>
<evidence type="ECO:0000259" key="1">
    <source>
        <dbReference type="Pfam" id="PF13966"/>
    </source>
</evidence>
<sequence>MRVWGLQQGCMLCGELDETRDHVFFACTYSFTIWDKLANRLNSAQNGVSNNHLSYLERKKWEETSCGFSQCGSVGSYY</sequence>
<protein>
    <recommendedName>
        <fullName evidence="1">Reverse transcriptase zinc-binding domain-containing protein</fullName>
    </recommendedName>
</protein>
<accession>A0A8D9G093</accession>
<proteinExistence type="predicted"/>
<feature type="domain" description="Reverse transcriptase zinc-binding" evidence="1">
    <location>
        <begin position="2"/>
        <end position="34"/>
    </location>
</feature>
<dbReference type="Gramene" id="A09p50070.2_BraZ1">
    <property type="protein sequence ID" value="A09p50070.2_BraZ1.CDS"/>
    <property type="gene ID" value="A09g50070.2_BraZ1"/>
</dbReference>
<organism evidence="2 3">
    <name type="scientific">Brassica campestris</name>
    <name type="common">Field mustard</name>
    <dbReference type="NCBI Taxonomy" id="3711"/>
    <lineage>
        <taxon>Eukaryota</taxon>
        <taxon>Viridiplantae</taxon>
        <taxon>Streptophyta</taxon>
        <taxon>Embryophyta</taxon>
        <taxon>Tracheophyta</taxon>
        <taxon>Spermatophyta</taxon>
        <taxon>Magnoliopsida</taxon>
        <taxon>eudicotyledons</taxon>
        <taxon>Gunneridae</taxon>
        <taxon>Pentapetalae</taxon>
        <taxon>rosids</taxon>
        <taxon>malvids</taxon>
        <taxon>Brassicales</taxon>
        <taxon>Brassicaceae</taxon>
        <taxon>Brassiceae</taxon>
        <taxon>Brassica</taxon>
    </lineage>
</organism>